<evidence type="ECO:0000256" key="1">
    <source>
        <dbReference type="ARBA" id="ARBA00022801"/>
    </source>
</evidence>
<evidence type="ECO:0000256" key="2">
    <source>
        <dbReference type="ARBA" id="ARBA00023098"/>
    </source>
</evidence>
<dbReference type="SUPFAM" id="SSF52266">
    <property type="entry name" value="SGNH hydrolase"/>
    <property type="match status" value="1"/>
</dbReference>
<evidence type="ECO:0008006" key="5">
    <source>
        <dbReference type="Google" id="ProtNLM"/>
    </source>
</evidence>
<dbReference type="GO" id="GO:0006629">
    <property type="term" value="P:lipid metabolic process"/>
    <property type="evidence" value="ECO:0007669"/>
    <property type="project" value="UniProtKB-KW"/>
</dbReference>
<keyword evidence="2" id="KW-0443">Lipid metabolism</keyword>
<comment type="caution">
    <text evidence="3">The sequence shown here is derived from an EMBL/GenBank/DDBJ whole genome shotgun (WGS) entry which is preliminary data.</text>
</comment>
<dbReference type="InterPro" id="IPR036514">
    <property type="entry name" value="SGNH_hydro_sf"/>
</dbReference>
<dbReference type="EMBL" id="BQKI01000086">
    <property type="protein sequence ID" value="GJN35083.1"/>
    <property type="molecule type" value="Genomic_DNA"/>
</dbReference>
<proteinExistence type="predicted"/>
<protein>
    <recommendedName>
        <fullName evidence="5">GDSL esterase/lipase</fullName>
    </recommendedName>
</protein>
<dbReference type="PANTHER" id="PTHR46020">
    <property type="entry name" value="OSJNBB0059K02.9 PROTEIN"/>
    <property type="match status" value="1"/>
</dbReference>
<keyword evidence="1" id="KW-0378">Hydrolase</keyword>
<dbReference type="GO" id="GO:0016787">
    <property type="term" value="F:hydrolase activity"/>
    <property type="evidence" value="ECO:0007669"/>
    <property type="project" value="UniProtKB-KW"/>
</dbReference>
<evidence type="ECO:0000313" key="3">
    <source>
        <dbReference type="EMBL" id="GJN35083.1"/>
    </source>
</evidence>
<dbReference type="Proteomes" id="UP001054889">
    <property type="component" value="Unassembled WGS sequence"/>
</dbReference>
<name>A0AAV5FH73_ELECO</name>
<evidence type="ECO:0000313" key="4">
    <source>
        <dbReference type="Proteomes" id="UP001054889"/>
    </source>
</evidence>
<accession>A0AAV5FH73</accession>
<dbReference type="Gene3D" id="3.40.50.1110">
    <property type="entry name" value="SGNH hydrolase"/>
    <property type="match status" value="1"/>
</dbReference>
<reference evidence="3" key="2">
    <citation type="submission" date="2021-12" db="EMBL/GenBank/DDBJ databases">
        <title>Resequencing data analysis of finger millet.</title>
        <authorList>
            <person name="Hatakeyama M."/>
            <person name="Aluri S."/>
            <person name="Balachadran M.T."/>
            <person name="Sivarajan S.R."/>
            <person name="Poveda L."/>
            <person name="Shimizu-Inatsugi R."/>
            <person name="Schlapbach R."/>
            <person name="Sreeman S.M."/>
            <person name="Shimizu K.K."/>
        </authorList>
    </citation>
    <scope>NUCLEOTIDE SEQUENCE</scope>
</reference>
<dbReference type="AlphaFoldDB" id="A0AAV5FH73"/>
<reference evidence="3" key="1">
    <citation type="journal article" date="2018" name="DNA Res.">
        <title>Multiple hybrid de novo genome assembly of finger millet, an orphan allotetraploid crop.</title>
        <authorList>
            <person name="Hatakeyama M."/>
            <person name="Aluri S."/>
            <person name="Balachadran M.T."/>
            <person name="Sivarajan S.R."/>
            <person name="Patrignani A."/>
            <person name="Gruter S."/>
            <person name="Poveda L."/>
            <person name="Shimizu-Inatsugi R."/>
            <person name="Baeten J."/>
            <person name="Francoijs K.J."/>
            <person name="Nataraja K.N."/>
            <person name="Reddy Y.A.N."/>
            <person name="Phadnis S."/>
            <person name="Ravikumar R.L."/>
            <person name="Schlapbach R."/>
            <person name="Sreeman S.M."/>
            <person name="Shimizu K.K."/>
        </authorList>
    </citation>
    <scope>NUCLEOTIDE SEQUENCE</scope>
</reference>
<dbReference type="PANTHER" id="PTHR46020:SF4">
    <property type="entry name" value="OS04G0650200 PROTEIN"/>
    <property type="match status" value="1"/>
</dbReference>
<organism evidence="3 4">
    <name type="scientific">Eleusine coracana subsp. coracana</name>
    <dbReference type="NCBI Taxonomy" id="191504"/>
    <lineage>
        <taxon>Eukaryota</taxon>
        <taxon>Viridiplantae</taxon>
        <taxon>Streptophyta</taxon>
        <taxon>Embryophyta</taxon>
        <taxon>Tracheophyta</taxon>
        <taxon>Spermatophyta</taxon>
        <taxon>Magnoliopsida</taxon>
        <taxon>Liliopsida</taxon>
        <taxon>Poales</taxon>
        <taxon>Poaceae</taxon>
        <taxon>PACMAD clade</taxon>
        <taxon>Chloridoideae</taxon>
        <taxon>Cynodonteae</taxon>
        <taxon>Eleusininae</taxon>
        <taxon>Eleusine</taxon>
    </lineage>
</organism>
<gene>
    <name evidence="3" type="primary">gb23816</name>
    <name evidence="3" type="ORF">PR202_gb23816</name>
</gene>
<sequence length="174" mass="19229">MFVHYHIAAKILGYDESPTPYRLWDERSDQSTGLNFAVAGSGALEGSRGAFAEPTDPPIRALSNDVTDQIVYSVRRLQDLGVSKVLVNSVPPIGCQPWQSVSSSSSSQFGHKFAPCCANTDPNGYCGQDSYRGGHAYTLCFNLGQSFYWDYIHPTQAAWRAVMKQLQDPIQDFL</sequence>
<keyword evidence="4" id="KW-1185">Reference proteome</keyword>